<comment type="caution">
    <text evidence="4">The sequence shown here is derived from an EMBL/GenBank/DDBJ whole genome shotgun (WGS) entry which is preliminary data.</text>
</comment>
<protein>
    <submittedName>
        <fullName evidence="4">GNAT family N-acetyltransferase</fullName>
    </submittedName>
</protein>
<keyword evidence="1" id="KW-0808">Transferase</keyword>
<dbReference type="EMBL" id="JAFREM010000001">
    <property type="protein sequence ID" value="MBO1304554.1"/>
    <property type="molecule type" value="Genomic_DNA"/>
</dbReference>
<organism evidence="4 5">
    <name type="scientific">Candidatus Enterococcus moelleringii</name>
    <dbReference type="NCBI Taxonomy" id="2815325"/>
    <lineage>
        <taxon>Bacteria</taxon>
        <taxon>Bacillati</taxon>
        <taxon>Bacillota</taxon>
        <taxon>Bacilli</taxon>
        <taxon>Lactobacillales</taxon>
        <taxon>Enterococcaceae</taxon>
        <taxon>Enterococcus</taxon>
    </lineage>
</organism>
<sequence length="143" mass="16497">MYNRMAEETDYPVMVALWERSVRATHDFLAEPDLLALKKAMPDYFVDLDMKLWYDYDQIVGFSGTAEEKLEMLFVEPRHRQKGMGSKIIKQLIQEDGIHTVDVNTQNIAGLNFYLKQGFVVTGESPLDGQGRPYPLTHLTLRK</sequence>
<evidence type="ECO:0000313" key="4">
    <source>
        <dbReference type="EMBL" id="MBO1304554.1"/>
    </source>
</evidence>
<evidence type="ECO:0000313" key="5">
    <source>
        <dbReference type="Proteomes" id="UP000664601"/>
    </source>
</evidence>
<dbReference type="CDD" id="cd04301">
    <property type="entry name" value="NAT_SF"/>
    <property type="match status" value="1"/>
</dbReference>
<dbReference type="PANTHER" id="PTHR43800:SF1">
    <property type="entry name" value="PEPTIDYL-LYSINE N-ACETYLTRANSFERASE YJAB"/>
    <property type="match status" value="1"/>
</dbReference>
<gene>
    <name evidence="4" type="ORF">JZO70_00155</name>
</gene>
<keyword evidence="5" id="KW-1185">Reference proteome</keyword>
<dbReference type="Proteomes" id="UP000664601">
    <property type="component" value="Unassembled WGS sequence"/>
</dbReference>
<evidence type="ECO:0000256" key="1">
    <source>
        <dbReference type="ARBA" id="ARBA00022679"/>
    </source>
</evidence>
<feature type="domain" description="N-acetyltransferase" evidence="3">
    <location>
        <begin position="1"/>
        <end position="143"/>
    </location>
</feature>
<dbReference type="RefSeq" id="WP_207671500.1">
    <property type="nucleotide sequence ID" value="NZ_JAFREM010000001.1"/>
</dbReference>
<dbReference type="PROSITE" id="PS51186">
    <property type="entry name" value="GNAT"/>
    <property type="match status" value="1"/>
</dbReference>
<dbReference type="InterPro" id="IPR000182">
    <property type="entry name" value="GNAT_dom"/>
</dbReference>
<name>A0ABS3L4L1_9ENTE</name>
<dbReference type="InterPro" id="IPR016181">
    <property type="entry name" value="Acyl_CoA_acyltransferase"/>
</dbReference>
<dbReference type="Pfam" id="PF13673">
    <property type="entry name" value="Acetyltransf_10"/>
    <property type="match status" value="1"/>
</dbReference>
<evidence type="ECO:0000259" key="3">
    <source>
        <dbReference type="PROSITE" id="PS51186"/>
    </source>
</evidence>
<proteinExistence type="predicted"/>
<dbReference type="PANTHER" id="PTHR43800">
    <property type="entry name" value="PEPTIDYL-LYSINE N-ACETYLTRANSFERASE YJAB"/>
    <property type="match status" value="1"/>
</dbReference>
<dbReference type="Gene3D" id="3.40.630.30">
    <property type="match status" value="1"/>
</dbReference>
<evidence type="ECO:0000256" key="2">
    <source>
        <dbReference type="ARBA" id="ARBA00023315"/>
    </source>
</evidence>
<accession>A0ABS3L4L1</accession>
<dbReference type="SUPFAM" id="SSF55729">
    <property type="entry name" value="Acyl-CoA N-acyltransferases (Nat)"/>
    <property type="match status" value="1"/>
</dbReference>
<reference evidence="4 5" key="1">
    <citation type="submission" date="2021-03" db="EMBL/GenBank/DDBJ databases">
        <title>Enterococcal diversity collection.</title>
        <authorList>
            <person name="Gilmore M.S."/>
            <person name="Schwartzman J."/>
            <person name="Van Tyne D."/>
            <person name="Martin M."/>
            <person name="Earl A.M."/>
            <person name="Manson A.L."/>
            <person name="Straub T."/>
            <person name="Salamzade R."/>
            <person name="Saavedra J."/>
            <person name="Lebreton F."/>
            <person name="Prichula J."/>
            <person name="Schaufler K."/>
            <person name="Gaca A."/>
            <person name="Sgardioli B."/>
            <person name="Wagenaar J."/>
            <person name="Strong T."/>
        </authorList>
    </citation>
    <scope>NUCLEOTIDE SEQUENCE [LARGE SCALE GENOMIC DNA]</scope>
    <source>
        <strain evidence="4 5">669A</strain>
    </source>
</reference>
<keyword evidence="2" id="KW-0012">Acyltransferase</keyword>